<dbReference type="EMBL" id="OFSP01000039">
    <property type="protein sequence ID" value="SOY69582.1"/>
    <property type="molecule type" value="Genomic_DNA"/>
</dbReference>
<sequence>MISVPIAAATQVATNTASLGMPASPRIEGLTKMMYAIVRNVVMPARISVRTSVWCSRSLNSRSSSDVAAWGAAGVDVPGLEAGSGIDMNGLLCLIVSAATGTRRSVPVPVGPGLRLRVPRSASVLCTARPGAIAAGTNKQHAKGVMIPRRARAGPVPARSRLAGQWGRPHLDAGGNPPYKRA</sequence>
<dbReference type="AlphaFoldDB" id="A0A975XH18"/>
<evidence type="ECO:0000256" key="1">
    <source>
        <dbReference type="SAM" id="MobiDB-lite"/>
    </source>
</evidence>
<name>A0A975XH18_9BURK</name>
<gene>
    <name evidence="2" type="ORF">CBM2589_A90917</name>
</gene>
<reference evidence="2 3" key="1">
    <citation type="submission" date="2018-01" db="EMBL/GenBank/DDBJ databases">
        <authorList>
            <person name="Clerissi C."/>
        </authorList>
    </citation>
    <scope>NUCLEOTIDE SEQUENCE [LARGE SCALE GENOMIC DNA]</scope>
    <source>
        <strain evidence="2">Cupriavidus taiwanensis STM 3521</strain>
    </source>
</reference>
<protein>
    <submittedName>
        <fullName evidence="2">Uncharacterized protein</fullName>
    </submittedName>
</protein>
<proteinExistence type="predicted"/>
<evidence type="ECO:0000313" key="2">
    <source>
        <dbReference type="EMBL" id="SOY69582.1"/>
    </source>
</evidence>
<accession>A0A975XH18</accession>
<evidence type="ECO:0000313" key="3">
    <source>
        <dbReference type="Proteomes" id="UP000256297"/>
    </source>
</evidence>
<feature type="region of interest" description="Disordered" evidence="1">
    <location>
        <begin position="160"/>
        <end position="182"/>
    </location>
</feature>
<dbReference type="Proteomes" id="UP000256297">
    <property type="component" value="Chromosome CBM2589_a"/>
</dbReference>
<comment type="caution">
    <text evidence="2">The sequence shown here is derived from an EMBL/GenBank/DDBJ whole genome shotgun (WGS) entry which is preliminary data.</text>
</comment>
<organism evidence="2 3">
    <name type="scientific">Cupriavidus taiwanensis</name>
    <dbReference type="NCBI Taxonomy" id="164546"/>
    <lineage>
        <taxon>Bacteria</taxon>
        <taxon>Pseudomonadati</taxon>
        <taxon>Pseudomonadota</taxon>
        <taxon>Betaproteobacteria</taxon>
        <taxon>Burkholderiales</taxon>
        <taxon>Burkholderiaceae</taxon>
        <taxon>Cupriavidus</taxon>
    </lineage>
</organism>